<keyword evidence="3 9" id="KW-0493">Microtubule</keyword>
<evidence type="ECO:0000256" key="6">
    <source>
        <dbReference type="ARBA" id="ARBA00023175"/>
    </source>
</evidence>
<proteinExistence type="inferred from homology"/>
<evidence type="ECO:0000256" key="4">
    <source>
        <dbReference type="ARBA" id="ARBA00022741"/>
    </source>
</evidence>
<dbReference type="Gene3D" id="3.40.850.10">
    <property type="entry name" value="Kinesin motor domain"/>
    <property type="match status" value="1"/>
</dbReference>
<evidence type="ECO:0000313" key="12">
    <source>
        <dbReference type="EMBL" id="GMF27476.1"/>
    </source>
</evidence>
<dbReference type="SMART" id="SM00129">
    <property type="entry name" value="KISc"/>
    <property type="match status" value="1"/>
</dbReference>
<keyword evidence="6 8" id="KW-0505">Motor protein</keyword>
<dbReference type="OrthoDB" id="3176171at2759"/>
<dbReference type="PANTHER" id="PTHR47971:SF8">
    <property type="entry name" value="KINESIN-LIKE PROTEIN"/>
    <property type="match status" value="1"/>
</dbReference>
<evidence type="ECO:0000256" key="10">
    <source>
        <dbReference type="SAM" id="MobiDB-lite"/>
    </source>
</evidence>
<evidence type="ECO:0000256" key="1">
    <source>
        <dbReference type="ARBA" id="ARBA00004245"/>
    </source>
</evidence>
<dbReference type="Pfam" id="PF00225">
    <property type="entry name" value="Kinesin"/>
    <property type="match status" value="1"/>
</dbReference>
<dbReference type="InterPro" id="IPR027640">
    <property type="entry name" value="Kinesin-like_fam"/>
</dbReference>
<keyword evidence="7" id="KW-0206">Cytoskeleton</keyword>
<keyword evidence="4 8" id="KW-0547">Nucleotide-binding</keyword>
<keyword evidence="13" id="KW-1185">Reference proteome</keyword>
<comment type="similarity">
    <text evidence="8 9">Belongs to the TRAFAC class myosin-kinesin ATPase superfamily. Kinesin family.</text>
</comment>
<dbReference type="InterPro" id="IPR001752">
    <property type="entry name" value="Kinesin_motor_dom"/>
</dbReference>
<comment type="caution">
    <text evidence="12">The sequence shown here is derived from an EMBL/GenBank/DDBJ whole genome shotgun (WGS) entry which is preliminary data.</text>
</comment>
<organism evidence="12 13">
    <name type="scientific">Phytophthora lilii</name>
    <dbReference type="NCBI Taxonomy" id="2077276"/>
    <lineage>
        <taxon>Eukaryota</taxon>
        <taxon>Sar</taxon>
        <taxon>Stramenopiles</taxon>
        <taxon>Oomycota</taxon>
        <taxon>Peronosporomycetes</taxon>
        <taxon>Peronosporales</taxon>
        <taxon>Peronosporaceae</taxon>
        <taxon>Phytophthora</taxon>
    </lineage>
</organism>
<accession>A0A9W6U923</accession>
<feature type="compositionally biased region" description="Low complexity" evidence="10">
    <location>
        <begin position="224"/>
        <end position="235"/>
    </location>
</feature>
<dbReference type="FunFam" id="3.40.850.10:FF:000081">
    <property type="entry name" value="Kinesin-13, putative"/>
    <property type="match status" value="1"/>
</dbReference>
<feature type="compositionally biased region" description="Basic and acidic residues" evidence="10">
    <location>
        <begin position="112"/>
        <end position="149"/>
    </location>
</feature>
<sequence length="853" mass="95290">MESRSSLRQLHQQLGDFSLSGHTMAAAVRSGSGNGSRSHGLSWHLPDKRAPPPLPSLPPWAAQSNQQSVHQGDSREESTNPENGLLSGVLQPGGWRKPRPYFMAMKQLPPKPDTDGHLQPHENDEQRDEPMHHFVENQQEEHELMERYDPNPSQRMRVSTPPSWQEGTNFSVGNPKVIAAQDEDDEPTSSGSGSDTNQQEDRSPIRGQFFRSWKKSPRMQGEDSASSGGWSPPASNKWKERAIMDPFAKRRARVKSFQPPPRAQSPPCQTRELPQDRSYLDQPNGLTKVHSPPHQASKPSTPVVSTSPRLKASEHTHLNPLRLSSADKRRAQRPVTPLPAPSSPLSNCIRSSRDKLPREESLHSLSYPEEQHAEPEKPQEYVGFAALRHQRLNKASNPARGAKNQPKRSTMDALNEIKRKREVRRAQQAEEKRRVEKELREHGDDAGYKFRRLIQQYRDALPPGQQLQHHLQQLPLLSLSASIRPPPTPTALATAADAPRLSVFIRKRPLAKKELKAKGYDIISCLFASEDQSSKRDTNTMPLRRELVCHEPKLRVDCSETLENHQFRFDGVFDELQENSRVYDATVGPMVPYLVSEAIASDDTTSLTVFAYGQTGSGKTYTMKSIYRQAATDLFHQLDELKESSSRRSSRVAVGVSFYEIYMNSVNDLLNGRSRVQLMEDGDGAVQLPGLKELPATSSDELLELVQLGEQARATSANAVHDDSSRSHALLRVTLYSQDNSNGPALARLSMVDLAGSERASDTQSDKKSTRMEGAEINKSLLALKECIRALDRGATHIPFRQSKLTQLLRDSFLSQNSKTIMIATVSPCSESCNHTLNTLRYADRLKEIGSAG</sequence>
<evidence type="ECO:0000259" key="11">
    <source>
        <dbReference type="PROSITE" id="PS50067"/>
    </source>
</evidence>
<evidence type="ECO:0000313" key="13">
    <source>
        <dbReference type="Proteomes" id="UP001165083"/>
    </source>
</evidence>
<dbReference type="GO" id="GO:0008017">
    <property type="term" value="F:microtubule binding"/>
    <property type="evidence" value="ECO:0007669"/>
    <property type="project" value="InterPro"/>
</dbReference>
<dbReference type="GO" id="GO:0007018">
    <property type="term" value="P:microtubule-based movement"/>
    <property type="evidence" value="ECO:0007669"/>
    <property type="project" value="InterPro"/>
</dbReference>
<dbReference type="InterPro" id="IPR027417">
    <property type="entry name" value="P-loop_NTPase"/>
</dbReference>
<feature type="compositionally biased region" description="Polar residues" evidence="10">
    <location>
        <begin position="188"/>
        <end position="197"/>
    </location>
</feature>
<evidence type="ECO:0000256" key="2">
    <source>
        <dbReference type="ARBA" id="ARBA00022490"/>
    </source>
</evidence>
<feature type="compositionally biased region" description="Low complexity" evidence="10">
    <location>
        <begin position="299"/>
        <end position="308"/>
    </location>
</feature>
<dbReference type="PROSITE" id="PS50067">
    <property type="entry name" value="KINESIN_MOTOR_2"/>
    <property type="match status" value="1"/>
</dbReference>
<evidence type="ECO:0000256" key="9">
    <source>
        <dbReference type="RuleBase" id="RU000394"/>
    </source>
</evidence>
<feature type="compositionally biased region" description="Basic and acidic residues" evidence="10">
    <location>
        <begin position="351"/>
        <end position="362"/>
    </location>
</feature>
<dbReference type="CDD" id="cd01367">
    <property type="entry name" value="KISc_KIF2_like"/>
    <property type="match status" value="1"/>
</dbReference>
<dbReference type="AlphaFoldDB" id="A0A9W6U923"/>
<comment type="subcellular location">
    <subcellularLocation>
        <location evidence="1">Cytoplasm</location>
        <location evidence="1">Cytoskeleton</location>
    </subcellularLocation>
</comment>
<name>A0A9W6U923_9STRA</name>
<dbReference type="PANTHER" id="PTHR47971">
    <property type="entry name" value="KINESIN-RELATED PROTEIN 6"/>
    <property type="match status" value="1"/>
</dbReference>
<dbReference type="PRINTS" id="PR00380">
    <property type="entry name" value="KINESINHEAVY"/>
</dbReference>
<dbReference type="InterPro" id="IPR036961">
    <property type="entry name" value="Kinesin_motor_dom_sf"/>
</dbReference>
<dbReference type="GO" id="GO:0007019">
    <property type="term" value="P:microtubule depolymerization"/>
    <property type="evidence" value="ECO:0007669"/>
    <property type="project" value="TreeGrafter"/>
</dbReference>
<dbReference type="GO" id="GO:0003777">
    <property type="term" value="F:microtubule motor activity"/>
    <property type="evidence" value="ECO:0007669"/>
    <property type="project" value="InterPro"/>
</dbReference>
<dbReference type="SUPFAM" id="SSF52540">
    <property type="entry name" value="P-loop containing nucleoside triphosphate hydrolases"/>
    <property type="match status" value="1"/>
</dbReference>
<dbReference type="EMBL" id="BSXW01000662">
    <property type="protein sequence ID" value="GMF27476.1"/>
    <property type="molecule type" value="Genomic_DNA"/>
</dbReference>
<dbReference type="PROSITE" id="PS00411">
    <property type="entry name" value="KINESIN_MOTOR_1"/>
    <property type="match status" value="1"/>
</dbReference>
<feature type="binding site" evidence="8">
    <location>
        <begin position="613"/>
        <end position="620"/>
    </location>
    <ligand>
        <name>ATP</name>
        <dbReference type="ChEBI" id="CHEBI:30616"/>
    </ligand>
</feature>
<dbReference type="Proteomes" id="UP001165083">
    <property type="component" value="Unassembled WGS sequence"/>
</dbReference>
<evidence type="ECO:0000256" key="8">
    <source>
        <dbReference type="PROSITE-ProRule" id="PRU00283"/>
    </source>
</evidence>
<reference evidence="12" key="1">
    <citation type="submission" date="2023-04" db="EMBL/GenBank/DDBJ databases">
        <title>Phytophthora lilii NBRC 32176.</title>
        <authorList>
            <person name="Ichikawa N."/>
            <person name="Sato H."/>
            <person name="Tonouchi N."/>
        </authorList>
    </citation>
    <scope>NUCLEOTIDE SEQUENCE</scope>
    <source>
        <strain evidence="12">NBRC 32176</strain>
    </source>
</reference>
<evidence type="ECO:0000256" key="5">
    <source>
        <dbReference type="ARBA" id="ARBA00022840"/>
    </source>
</evidence>
<evidence type="ECO:0000256" key="3">
    <source>
        <dbReference type="ARBA" id="ARBA00022701"/>
    </source>
</evidence>
<protein>
    <recommendedName>
        <fullName evidence="9">Kinesin-like protein</fullName>
    </recommendedName>
</protein>
<dbReference type="GO" id="GO:0005874">
    <property type="term" value="C:microtubule"/>
    <property type="evidence" value="ECO:0007669"/>
    <property type="project" value="UniProtKB-KW"/>
</dbReference>
<feature type="domain" description="Kinesin motor" evidence="11">
    <location>
        <begin position="500"/>
        <end position="849"/>
    </location>
</feature>
<keyword evidence="5 8" id="KW-0067">ATP-binding</keyword>
<dbReference type="InterPro" id="IPR019821">
    <property type="entry name" value="Kinesin_motor_CS"/>
</dbReference>
<evidence type="ECO:0000256" key="7">
    <source>
        <dbReference type="ARBA" id="ARBA00023212"/>
    </source>
</evidence>
<feature type="compositionally biased region" description="Polar residues" evidence="10">
    <location>
        <begin position="151"/>
        <end position="172"/>
    </location>
</feature>
<gene>
    <name evidence="12" type="ORF">Plil01_001149700</name>
</gene>
<feature type="region of interest" description="Disordered" evidence="10">
    <location>
        <begin position="25"/>
        <end position="377"/>
    </location>
</feature>
<dbReference type="GO" id="GO:0005524">
    <property type="term" value="F:ATP binding"/>
    <property type="evidence" value="ECO:0007669"/>
    <property type="project" value="UniProtKB-UniRule"/>
</dbReference>
<keyword evidence="2" id="KW-0963">Cytoplasm</keyword>